<organism evidence="2 3">
    <name type="scientific">Mycetocola lacteus</name>
    <dbReference type="NCBI Taxonomy" id="76637"/>
    <lineage>
        <taxon>Bacteria</taxon>
        <taxon>Bacillati</taxon>
        <taxon>Actinomycetota</taxon>
        <taxon>Actinomycetes</taxon>
        <taxon>Micrococcales</taxon>
        <taxon>Microbacteriaceae</taxon>
        <taxon>Mycetocola</taxon>
    </lineage>
</organism>
<feature type="transmembrane region" description="Helical" evidence="1">
    <location>
        <begin position="499"/>
        <end position="519"/>
    </location>
</feature>
<proteinExistence type="predicted"/>
<keyword evidence="3" id="KW-1185">Reference proteome</keyword>
<evidence type="ECO:0000313" key="2">
    <source>
        <dbReference type="EMBL" id="RLP83213.1"/>
    </source>
</evidence>
<gene>
    <name evidence="2" type="ORF">D9V34_08265</name>
</gene>
<keyword evidence="1" id="KW-0812">Transmembrane</keyword>
<feature type="transmembrane region" description="Helical" evidence="1">
    <location>
        <begin position="320"/>
        <end position="338"/>
    </location>
</feature>
<feature type="transmembrane region" description="Helical" evidence="1">
    <location>
        <begin position="73"/>
        <end position="98"/>
    </location>
</feature>
<accession>A0A3L7ART7</accession>
<feature type="transmembrane region" description="Helical" evidence="1">
    <location>
        <begin position="419"/>
        <end position="447"/>
    </location>
</feature>
<feature type="transmembrane region" description="Helical" evidence="1">
    <location>
        <begin position="152"/>
        <end position="177"/>
    </location>
</feature>
<feature type="transmembrane region" description="Helical" evidence="1">
    <location>
        <begin position="189"/>
        <end position="212"/>
    </location>
</feature>
<feature type="transmembrane region" description="Helical" evidence="1">
    <location>
        <begin position="468"/>
        <end position="493"/>
    </location>
</feature>
<comment type="caution">
    <text evidence="2">The sequence shown here is derived from an EMBL/GenBank/DDBJ whole genome shotgun (WGS) entry which is preliminary data.</text>
</comment>
<evidence type="ECO:0000313" key="3">
    <source>
        <dbReference type="Proteomes" id="UP000269438"/>
    </source>
</evidence>
<dbReference type="RefSeq" id="WP_121688340.1">
    <property type="nucleotide sequence ID" value="NZ_RCUY01000005.1"/>
</dbReference>
<dbReference type="EMBL" id="RCUY01000005">
    <property type="protein sequence ID" value="RLP83213.1"/>
    <property type="molecule type" value="Genomic_DNA"/>
</dbReference>
<feature type="transmembrane region" description="Helical" evidence="1">
    <location>
        <begin position="218"/>
        <end position="237"/>
    </location>
</feature>
<dbReference type="AlphaFoldDB" id="A0A3L7ART7"/>
<feature type="transmembrane region" description="Helical" evidence="1">
    <location>
        <begin position="41"/>
        <end position="67"/>
    </location>
</feature>
<dbReference type="OrthoDB" id="3261041at2"/>
<protein>
    <submittedName>
        <fullName evidence="2">Transporter</fullName>
    </submittedName>
</protein>
<feature type="transmembrane region" description="Helical" evidence="1">
    <location>
        <begin position="390"/>
        <end position="413"/>
    </location>
</feature>
<feature type="transmembrane region" description="Helical" evidence="1">
    <location>
        <begin position="350"/>
        <end position="369"/>
    </location>
</feature>
<evidence type="ECO:0000256" key="1">
    <source>
        <dbReference type="SAM" id="Phobius"/>
    </source>
</evidence>
<keyword evidence="1" id="KW-1133">Transmembrane helix</keyword>
<dbReference type="Proteomes" id="UP000269438">
    <property type="component" value="Unassembled WGS sequence"/>
</dbReference>
<sequence length="542" mass="57063">MATQLLAPVPVATKQPSIVRVLVKLRYQIMWNSLRRNTWQLVGAIIGALYGLGILGMALVSLVVLGINADQYTGVILITVGSVLVLGWGIVPLATAGADRTLDPARFAMFPISQNSLRWGTLLAGALGIPGIITLLVSALTALAWIRSPLAAVVAVICAPIALVTCLLVSQLVLTLATRLAMSRRYREIIGTVLLVLIILLGPLIAGLSGGIALSIDLFPSIAAVASWTPFGAVWAVPTAVAAGDPLGAILHLLVALASVALVYWLWQVAYAASVNASASRSSSTGRVRDARGPFRFFPASPAGAIAARCLIYWFRDPRYARSLILVPLMPFLFWFITRQTEGGPEVLAFATPFMLLFVATATFVDLAFDGTAFAAHVAHGVRGIDDRRGRAWAFMTLIVPMTIVIAVIVAVISGGVHLLPAVLGVSLGMILAGNGVSSVESAFFLMPVPDPADSPWASKPGSGVLSLAGTFGSMGALLVLSLPALILMIVGAVTGSALLIWLTLPVGLGFGTLFYWIGVRWGGRILDRTAPDMLTRLTKHA</sequence>
<reference evidence="2 3" key="1">
    <citation type="submission" date="2018-10" db="EMBL/GenBank/DDBJ databases">
        <authorList>
            <person name="Li J."/>
        </authorList>
    </citation>
    <scope>NUCLEOTIDE SEQUENCE [LARGE SCALE GENOMIC DNA]</scope>
    <source>
        <strain evidence="2 3">JCM 11654</strain>
    </source>
</reference>
<name>A0A3L7ART7_9MICO</name>
<feature type="transmembrane region" description="Helical" evidence="1">
    <location>
        <begin position="249"/>
        <end position="267"/>
    </location>
</feature>
<feature type="transmembrane region" description="Helical" evidence="1">
    <location>
        <begin position="119"/>
        <end position="146"/>
    </location>
</feature>
<keyword evidence="1" id="KW-0472">Membrane</keyword>